<evidence type="ECO:0000313" key="18">
    <source>
        <dbReference type="EMBL" id="VFJ12452.1"/>
    </source>
</evidence>
<dbReference type="PANTHER" id="PTHR10520">
    <property type="entry name" value="TRIFUNCTIONAL PURINE BIOSYNTHETIC PROTEIN ADENOSINE-3-RELATED"/>
    <property type="match status" value="1"/>
</dbReference>
<evidence type="ECO:0000313" key="19">
    <source>
        <dbReference type="Proteomes" id="UP000294299"/>
    </source>
</evidence>
<keyword evidence="9 15" id="KW-0658">Purine biosynthesis</keyword>
<dbReference type="Proteomes" id="UP000294299">
    <property type="component" value="Chromosome NFRAN"/>
</dbReference>
<evidence type="ECO:0000256" key="13">
    <source>
        <dbReference type="ARBA" id="ARBA00033093"/>
    </source>
</evidence>
<evidence type="ECO:0000256" key="2">
    <source>
        <dbReference type="ARBA" id="ARBA00004686"/>
    </source>
</evidence>
<dbReference type="GO" id="GO:0005524">
    <property type="term" value="F:ATP binding"/>
    <property type="evidence" value="ECO:0007669"/>
    <property type="project" value="UniProtKB-KW"/>
</dbReference>
<dbReference type="GO" id="GO:0004637">
    <property type="term" value="F:phosphoribosylamine-glycine ligase activity"/>
    <property type="evidence" value="ECO:0007669"/>
    <property type="project" value="TreeGrafter"/>
</dbReference>
<dbReference type="GO" id="GO:0005829">
    <property type="term" value="C:cytosol"/>
    <property type="evidence" value="ECO:0007669"/>
    <property type="project" value="TreeGrafter"/>
</dbReference>
<dbReference type="InterPro" id="IPR016188">
    <property type="entry name" value="PurM-like_N"/>
</dbReference>
<evidence type="ECO:0000256" key="14">
    <source>
        <dbReference type="ARBA" id="ARBA00049057"/>
    </source>
</evidence>
<dbReference type="CDD" id="cd02196">
    <property type="entry name" value="PurM"/>
    <property type="match status" value="1"/>
</dbReference>
<dbReference type="Pfam" id="PF00586">
    <property type="entry name" value="AIRS"/>
    <property type="match status" value="1"/>
</dbReference>
<evidence type="ECO:0000256" key="10">
    <source>
        <dbReference type="ARBA" id="ARBA00022840"/>
    </source>
</evidence>
<evidence type="ECO:0000256" key="5">
    <source>
        <dbReference type="ARBA" id="ARBA00020367"/>
    </source>
</evidence>
<dbReference type="InterPro" id="IPR036676">
    <property type="entry name" value="PurM-like_C_sf"/>
</dbReference>
<evidence type="ECO:0000259" key="16">
    <source>
        <dbReference type="Pfam" id="PF00586"/>
    </source>
</evidence>
<dbReference type="Gene3D" id="3.90.650.10">
    <property type="entry name" value="PurM-like C-terminal domain"/>
    <property type="match status" value="1"/>
</dbReference>
<dbReference type="InterPro" id="IPR010918">
    <property type="entry name" value="PurM-like_C_dom"/>
</dbReference>
<protein>
    <recommendedName>
        <fullName evidence="5 15">Phosphoribosylformylglycinamidine cyclo-ligase</fullName>
        <ecNumber evidence="4 15">6.3.3.1</ecNumber>
    </recommendedName>
    <alternativeName>
        <fullName evidence="12 15">AIR synthase</fullName>
    </alternativeName>
    <alternativeName>
        <fullName evidence="13 15">AIRS</fullName>
    </alternativeName>
    <alternativeName>
        <fullName evidence="11 15">Phosphoribosyl-aminoimidazole synthetase</fullName>
    </alternativeName>
</protein>
<proteinExistence type="inferred from homology"/>
<dbReference type="FunFam" id="3.30.1330.10:FF:000020">
    <property type="entry name" value="Phosphoribosylformylglycinamidine cyclo-ligase"/>
    <property type="match status" value="1"/>
</dbReference>
<comment type="catalytic activity">
    <reaction evidence="14 15">
        <text>2-formamido-N(1)-(5-O-phospho-beta-D-ribosyl)acetamidine + ATP = 5-amino-1-(5-phospho-beta-D-ribosyl)imidazole + ADP + phosphate + H(+)</text>
        <dbReference type="Rhea" id="RHEA:23032"/>
        <dbReference type="ChEBI" id="CHEBI:15378"/>
        <dbReference type="ChEBI" id="CHEBI:30616"/>
        <dbReference type="ChEBI" id="CHEBI:43474"/>
        <dbReference type="ChEBI" id="CHEBI:137981"/>
        <dbReference type="ChEBI" id="CHEBI:147287"/>
        <dbReference type="ChEBI" id="CHEBI:456216"/>
        <dbReference type="EC" id="6.3.3.1"/>
    </reaction>
</comment>
<sequence length="358" mass="39176">MKYSDVGIDVKQIKSIQALIGKSIASTHKLPAIGKVISGFGHYAGVIQLGDNFMTLHTDGVGSKILVAQQMEKFDTVGIDCIAMNVNDTICVGATPVGFLSYVALQKTNDYLLKEITKGLVKGAKISKMAIVGGETAILPEIITGDSKNNGYNFDLAGMVLGLVKDKKRLRLVVGNKIKPGDIIIGLESSGLHSNGYTLARKILLDKHNLDDRPEFLNTTLGNELLKPTEIYTQIVLYLLDLFGNDIHGLAHITGGGYTKLKRLNPHVDYILDQMPPISGIFKQIKSDGNVTFKEMYRTFNMGIGFCLIVSKSMASDVIKELKRKRTKGKIIGKVKRNGTGEIFVKTEEMSQETLTKL</sequence>
<gene>
    <name evidence="15 18" type="primary">purM</name>
    <name evidence="18" type="ORF">NFRAN_0131</name>
</gene>
<dbReference type="RefSeq" id="WP_134482588.1">
    <property type="nucleotide sequence ID" value="NZ_LR216287.1"/>
</dbReference>
<comment type="similarity">
    <text evidence="3 15">Belongs to the AIR synthase family.</text>
</comment>
<evidence type="ECO:0000256" key="3">
    <source>
        <dbReference type="ARBA" id="ARBA00010280"/>
    </source>
</evidence>
<dbReference type="SUPFAM" id="SSF56042">
    <property type="entry name" value="PurM C-terminal domain-like"/>
    <property type="match status" value="1"/>
</dbReference>
<dbReference type="GeneID" id="39419722"/>
<comment type="pathway">
    <text evidence="2 15">Purine metabolism; IMP biosynthesis via de novo pathway; 5-amino-1-(5-phospho-D-ribosyl)imidazole from N(2)-formyl-N(1)-(5-phospho-D-ribosyl)glycinamide: step 2/2.</text>
</comment>
<reference evidence="18 19" key="1">
    <citation type="submission" date="2019-02" db="EMBL/GenBank/DDBJ databases">
        <authorList>
            <person name="Lehtovirta-Morley E L."/>
        </authorList>
    </citation>
    <scope>NUCLEOTIDE SEQUENCE [LARGE SCALE GENOMIC DNA]</scope>
    <source>
        <strain evidence="18">NFRAN1</strain>
    </source>
</reference>
<feature type="domain" description="PurM-like N-terminal" evidence="16">
    <location>
        <begin position="42"/>
        <end position="164"/>
    </location>
</feature>
<evidence type="ECO:0000256" key="6">
    <source>
        <dbReference type="ARBA" id="ARBA00022490"/>
    </source>
</evidence>
<evidence type="ECO:0000256" key="7">
    <source>
        <dbReference type="ARBA" id="ARBA00022598"/>
    </source>
</evidence>
<keyword evidence="19" id="KW-1185">Reference proteome</keyword>
<dbReference type="NCBIfam" id="TIGR00878">
    <property type="entry name" value="purM"/>
    <property type="match status" value="1"/>
</dbReference>
<keyword evidence="8 15" id="KW-0547">Nucleotide-binding</keyword>
<evidence type="ECO:0000256" key="1">
    <source>
        <dbReference type="ARBA" id="ARBA00004496"/>
    </source>
</evidence>
<evidence type="ECO:0000256" key="15">
    <source>
        <dbReference type="HAMAP-Rule" id="MF_00741"/>
    </source>
</evidence>
<dbReference type="GO" id="GO:0046084">
    <property type="term" value="P:adenine biosynthetic process"/>
    <property type="evidence" value="ECO:0007669"/>
    <property type="project" value="TreeGrafter"/>
</dbReference>
<comment type="subcellular location">
    <subcellularLocation>
        <location evidence="1 15">Cytoplasm</location>
    </subcellularLocation>
</comment>
<dbReference type="FunFam" id="3.90.650.10:FF:000011">
    <property type="entry name" value="Phosphoribosylformylglycinamidine cyclo-ligase"/>
    <property type="match status" value="1"/>
</dbReference>
<dbReference type="UniPathway" id="UPA00074">
    <property type="reaction ID" value="UER00129"/>
</dbReference>
<dbReference type="PANTHER" id="PTHR10520:SF12">
    <property type="entry name" value="TRIFUNCTIONAL PURINE BIOSYNTHETIC PROTEIN ADENOSINE-3"/>
    <property type="match status" value="1"/>
</dbReference>
<keyword evidence="6 15" id="KW-0963">Cytoplasm</keyword>
<dbReference type="InterPro" id="IPR036921">
    <property type="entry name" value="PurM-like_N_sf"/>
</dbReference>
<dbReference type="Pfam" id="PF02769">
    <property type="entry name" value="AIRS_C"/>
    <property type="match status" value="1"/>
</dbReference>
<dbReference type="EC" id="6.3.3.1" evidence="4 15"/>
<evidence type="ECO:0000259" key="17">
    <source>
        <dbReference type="Pfam" id="PF02769"/>
    </source>
</evidence>
<keyword evidence="10 15" id="KW-0067">ATP-binding</keyword>
<keyword evidence="7 15" id="KW-0436">Ligase</keyword>
<dbReference type="EMBL" id="LR216287">
    <property type="protein sequence ID" value="VFJ12452.1"/>
    <property type="molecule type" value="Genomic_DNA"/>
</dbReference>
<evidence type="ECO:0000256" key="12">
    <source>
        <dbReference type="ARBA" id="ARBA00032931"/>
    </source>
</evidence>
<dbReference type="AlphaFoldDB" id="A0A484I8Z3"/>
<dbReference type="HAMAP" id="MF_00741">
    <property type="entry name" value="AIRS"/>
    <property type="match status" value="1"/>
</dbReference>
<dbReference type="KEGG" id="nfn:NFRAN_0131"/>
<evidence type="ECO:0000256" key="8">
    <source>
        <dbReference type="ARBA" id="ARBA00022741"/>
    </source>
</evidence>
<accession>A0A484I8Z3</accession>
<evidence type="ECO:0000256" key="9">
    <source>
        <dbReference type="ARBA" id="ARBA00022755"/>
    </source>
</evidence>
<dbReference type="GO" id="GO:0004641">
    <property type="term" value="F:phosphoribosylformylglycinamidine cyclo-ligase activity"/>
    <property type="evidence" value="ECO:0007669"/>
    <property type="project" value="UniProtKB-UniRule"/>
</dbReference>
<evidence type="ECO:0000256" key="11">
    <source>
        <dbReference type="ARBA" id="ARBA00031908"/>
    </source>
</evidence>
<organism evidence="18 19">
    <name type="scientific">Candidatus Nitrosocosmicus franklandianus</name>
    <dbReference type="NCBI Taxonomy" id="1798806"/>
    <lineage>
        <taxon>Archaea</taxon>
        <taxon>Nitrososphaerota</taxon>
        <taxon>Nitrososphaeria</taxon>
        <taxon>Nitrososphaerales</taxon>
        <taxon>Nitrososphaeraceae</taxon>
        <taxon>Candidatus Nitrosocosmicus</taxon>
    </lineage>
</organism>
<dbReference type="GO" id="GO:0006189">
    <property type="term" value="P:'de novo' IMP biosynthetic process"/>
    <property type="evidence" value="ECO:0007669"/>
    <property type="project" value="UniProtKB-UniRule"/>
</dbReference>
<dbReference type="InterPro" id="IPR004733">
    <property type="entry name" value="PurM_cligase"/>
</dbReference>
<dbReference type="Gene3D" id="3.30.1330.10">
    <property type="entry name" value="PurM-like, N-terminal domain"/>
    <property type="match status" value="1"/>
</dbReference>
<feature type="domain" description="PurM-like C-terminal" evidence="17">
    <location>
        <begin position="179"/>
        <end position="345"/>
    </location>
</feature>
<name>A0A484I8Z3_9ARCH</name>
<evidence type="ECO:0000256" key="4">
    <source>
        <dbReference type="ARBA" id="ARBA00013047"/>
    </source>
</evidence>
<dbReference type="SUPFAM" id="SSF55326">
    <property type="entry name" value="PurM N-terminal domain-like"/>
    <property type="match status" value="1"/>
</dbReference>
<dbReference type="OrthoDB" id="6605at2157"/>